<evidence type="ECO:0000313" key="2">
    <source>
        <dbReference type="EMBL" id="WYK18399.1"/>
    </source>
</evidence>
<proteinExistence type="predicted"/>
<keyword evidence="3" id="KW-1185">Reference proteome</keyword>
<reference evidence="2 3" key="1">
    <citation type="submission" date="2024-02" db="EMBL/GenBank/DDBJ databases">
        <title>Roseovarius strain W115 nov., isolated from a marine algae.</title>
        <authorList>
            <person name="Lee M.W."/>
            <person name="Lee J.K."/>
            <person name="Kim J.M."/>
            <person name="Choi D.G."/>
            <person name="Baek J.H."/>
            <person name="Bayburt H."/>
            <person name="Jung J.J."/>
            <person name="Han D.M."/>
            <person name="Jeon C.O."/>
        </authorList>
    </citation>
    <scope>NUCLEOTIDE SEQUENCE [LARGE SCALE GENOMIC DNA]</scope>
    <source>
        <strain evidence="2 3">W115</strain>
    </source>
</reference>
<dbReference type="EMBL" id="CP146606">
    <property type="protein sequence ID" value="WYK18399.1"/>
    <property type="molecule type" value="Genomic_DNA"/>
</dbReference>
<feature type="signal peptide" evidence="1">
    <location>
        <begin position="1"/>
        <end position="30"/>
    </location>
</feature>
<name>A0ABZ2TGH6_9RHOB</name>
<sequence length="108" mass="11721">MNRFYRLINKGLIASLLATGLLATGLTAPASVSHANEELNPSDLVPRRFSVARFTQLSDTEIYDVLIAVRRGRSITIDGCSVSESRAIIRSSSKDPEVARRQALTSCG</sequence>
<accession>A0ABZ2TGH6</accession>
<organism evidence="2 3">
    <name type="scientific">Roseovarius rhodophyticola</name>
    <dbReference type="NCBI Taxonomy" id="3080827"/>
    <lineage>
        <taxon>Bacteria</taxon>
        <taxon>Pseudomonadati</taxon>
        <taxon>Pseudomonadota</taxon>
        <taxon>Alphaproteobacteria</taxon>
        <taxon>Rhodobacterales</taxon>
        <taxon>Roseobacteraceae</taxon>
        <taxon>Roseovarius</taxon>
    </lineage>
</organism>
<evidence type="ECO:0000256" key="1">
    <source>
        <dbReference type="SAM" id="SignalP"/>
    </source>
</evidence>
<keyword evidence="1" id="KW-0732">Signal</keyword>
<gene>
    <name evidence="2" type="ORF">RZS32_000500</name>
</gene>
<feature type="chain" id="PRO_5045467660" description="UrcA family protein" evidence="1">
    <location>
        <begin position="31"/>
        <end position="108"/>
    </location>
</feature>
<dbReference type="Proteomes" id="UP001281305">
    <property type="component" value="Chromosome"/>
</dbReference>
<protein>
    <recommendedName>
        <fullName evidence="4">UrcA family protein</fullName>
    </recommendedName>
</protein>
<dbReference type="RefSeq" id="WP_317055086.1">
    <property type="nucleotide sequence ID" value="NZ_CP146606.1"/>
</dbReference>
<evidence type="ECO:0008006" key="4">
    <source>
        <dbReference type="Google" id="ProtNLM"/>
    </source>
</evidence>
<evidence type="ECO:0000313" key="3">
    <source>
        <dbReference type="Proteomes" id="UP001281305"/>
    </source>
</evidence>